<dbReference type="AlphaFoldDB" id="A0A8J5GET0"/>
<sequence>MDPKKSGNCVSKDDSARTNIDESLANVDPILVTDYNKILEQANDRADQTSGIAGQGISISTMSKDTRSKGDRTNKIGGKNESSVINCSTYLFRASEIVPTITHANEASFHNLRVSPVPEDNNDAAYIQAYSRMEGMLPLEILPPNLRDGSLSIDTIGINAKFEDCDSHAGVARALHTKTNLSPEMSSNSYKLEVTSPFKGDKNVEVERVSGCTLEIQEIFSGATCISQSVSVPVESVDPIRLYVSDKEAAGNSVVAEQTVDNSGVARQYEVDSLEASLKSLQFGMKEGRSVPPSPITRGLIQELASPNLLMKQHNRLDSHNAECANFLFGLENKSDNDSSGNTFKNTSTLGTEDESESAKSNIDNKYKHFNKEEKLLASSSERRIMSYMTKDQVASSNFVPPYTEYFLRFSRKKLIVLDLNGLLADINRGNARIAHKRVGGKSVFKRPFCDNFLKFCFERFNVGVWSSRGRNNMDPVVDYLMGDLKHNLLFCWDQSKCTHTGRRTFDNIHKPLFLKELNKLWNKEEPDLPWEKGEYSASNTLLIDDSPYKAICNPPHTAIFPDPYSFTNKDDNSLGPEGDLRLYLEGLAMADDVRAYVQAIPFGQQPITDRNPSWKFYLQIINKIQKSSSSLTTRSW</sequence>
<keyword evidence="4" id="KW-1185">Reference proteome</keyword>
<dbReference type="SMART" id="SM00577">
    <property type="entry name" value="CPDc"/>
    <property type="match status" value="1"/>
</dbReference>
<evidence type="ECO:0000313" key="4">
    <source>
        <dbReference type="Proteomes" id="UP000734854"/>
    </source>
</evidence>
<evidence type="ECO:0000313" key="3">
    <source>
        <dbReference type="EMBL" id="KAG6502174.1"/>
    </source>
</evidence>
<dbReference type="InterPro" id="IPR050365">
    <property type="entry name" value="TIM50"/>
</dbReference>
<dbReference type="PANTHER" id="PTHR12210">
    <property type="entry name" value="DULLARD PROTEIN PHOSPHATASE"/>
    <property type="match status" value="1"/>
</dbReference>
<protein>
    <recommendedName>
        <fullName evidence="2">FCP1 homology domain-containing protein</fullName>
    </recommendedName>
</protein>
<dbReference type="OrthoDB" id="1711508at2759"/>
<accession>A0A8J5GET0</accession>
<dbReference type="EMBL" id="JACMSC010000011">
    <property type="protein sequence ID" value="KAG6502174.1"/>
    <property type="molecule type" value="Genomic_DNA"/>
</dbReference>
<feature type="domain" description="FCP1 homology" evidence="2">
    <location>
        <begin position="409"/>
        <end position="588"/>
    </location>
</feature>
<proteinExistence type="predicted"/>
<dbReference type="PROSITE" id="PS50969">
    <property type="entry name" value="FCP1"/>
    <property type="match status" value="1"/>
</dbReference>
<comment type="caution">
    <text evidence="3">The sequence shown here is derived from an EMBL/GenBank/DDBJ whole genome shotgun (WGS) entry which is preliminary data.</text>
</comment>
<reference evidence="3 4" key="1">
    <citation type="submission" date="2020-08" db="EMBL/GenBank/DDBJ databases">
        <title>Plant Genome Project.</title>
        <authorList>
            <person name="Zhang R.-G."/>
        </authorList>
    </citation>
    <scope>NUCLEOTIDE SEQUENCE [LARGE SCALE GENOMIC DNA]</scope>
    <source>
        <tissue evidence="3">Rhizome</tissue>
    </source>
</reference>
<dbReference type="Pfam" id="PF03031">
    <property type="entry name" value="NIF"/>
    <property type="match status" value="1"/>
</dbReference>
<name>A0A8J5GET0_ZINOF</name>
<evidence type="ECO:0000256" key="1">
    <source>
        <dbReference type="SAM" id="MobiDB-lite"/>
    </source>
</evidence>
<feature type="compositionally biased region" description="Polar residues" evidence="1">
    <location>
        <begin position="338"/>
        <end position="351"/>
    </location>
</feature>
<dbReference type="InterPro" id="IPR004274">
    <property type="entry name" value="FCP1_dom"/>
</dbReference>
<evidence type="ECO:0000259" key="2">
    <source>
        <dbReference type="PROSITE" id="PS50969"/>
    </source>
</evidence>
<dbReference type="Proteomes" id="UP000734854">
    <property type="component" value="Unassembled WGS sequence"/>
</dbReference>
<gene>
    <name evidence="3" type="ORF">ZIOFF_042063</name>
</gene>
<feature type="region of interest" description="Disordered" evidence="1">
    <location>
        <begin position="337"/>
        <end position="359"/>
    </location>
</feature>
<organism evidence="3 4">
    <name type="scientific">Zingiber officinale</name>
    <name type="common">Ginger</name>
    <name type="synonym">Amomum zingiber</name>
    <dbReference type="NCBI Taxonomy" id="94328"/>
    <lineage>
        <taxon>Eukaryota</taxon>
        <taxon>Viridiplantae</taxon>
        <taxon>Streptophyta</taxon>
        <taxon>Embryophyta</taxon>
        <taxon>Tracheophyta</taxon>
        <taxon>Spermatophyta</taxon>
        <taxon>Magnoliopsida</taxon>
        <taxon>Liliopsida</taxon>
        <taxon>Zingiberales</taxon>
        <taxon>Zingiberaceae</taxon>
        <taxon>Zingiber</taxon>
    </lineage>
</organism>